<comment type="caution">
    <text evidence="1">The sequence shown here is derived from an EMBL/GenBank/DDBJ whole genome shotgun (WGS) entry which is preliminary data.</text>
</comment>
<dbReference type="GO" id="GO:0003676">
    <property type="term" value="F:nucleic acid binding"/>
    <property type="evidence" value="ECO:0007669"/>
    <property type="project" value="InterPro"/>
</dbReference>
<dbReference type="Proteomes" id="UP001187192">
    <property type="component" value="Unassembled WGS sequence"/>
</dbReference>
<dbReference type="InterPro" id="IPR012677">
    <property type="entry name" value="Nucleotide-bd_a/b_plait_sf"/>
</dbReference>
<evidence type="ECO:0000313" key="1">
    <source>
        <dbReference type="EMBL" id="GMN39047.1"/>
    </source>
</evidence>
<dbReference type="SUPFAM" id="SSF54928">
    <property type="entry name" value="RNA-binding domain, RBD"/>
    <property type="match status" value="1"/>
</dbReference>
<dbReference type="InterPro" id="IPR035979">
    <property type="entry name" value="RBD_domain_sf"/>
</dbReference>
<proteinExistence type="predicted"/>
<dbReference type="PANTHER" id="PTHR48167">
    <property type="entry name" value="EXPRESSED PROTEIN"/>
    <property type="match status" value="1"/>
</dbReference>
<keyword evidence="2" id="KW-1185">Reference proteome</keyword>
<name>A0AA87ZRW4_FICCA</name>
<dbReference type="AlphaFoldDB" id="A0AA87ZRW4"/>
<dbReference type="EMBL" id="BTGU01000009">
    <property type="protein sequence ID" value="GMN39047.1"/>
    <property type="molecule type" value="Genomic_DNA"/>
</dbReference>
<sequence>MSKLGGLFRAATRSNLAVRTAGEYHNRTFSAAAAVLESSRKFSTQAHDSATESFLRTQSPGKEGFNLVKMVHFSSSQTYNHANREINKKGRLYKLERVGQAQWDHLRPHDGKTVLLQGIPREAIPADVERFLSGCEYDASSIQLSFRTQSPDKFATVRFPSQTQAMNCFITKNKGFCMNNQVLVRVLQ</sequence>
<reference evidence="1" key="1">
    <citation type="submission" date="2023-07" db="EMBL/GenBank/DDBJ databases">
        <title>draft genome sequence of fig (Ficus carica).</title>
        <authorList>
            <person name="Takahashi T."/>
            <person name="Nishimura K."/>
        </authorList>
    </citation>
    <scope>NUCLEOTIDE SEQUENCE</scope>
</reference>
<evidence type="ECO:0000313" key="2">
    <source>
        <dbReference type="Proteomes" id="UP001187192"/>
    </source>
</evidence>
<accession>A0AA87ZRW4</accession>
<gene>
    <name evidence="1" type="ORF">TIFTF001_008273</name>
</gene>
<organism evidence="1 2">
    <name type="scientific">Ficus carica</name>
    <name type="common">Common fig</name>
    <dbReference type="NCBI Taxonomy" id="3494"/>
    <lineage>
        <taxon>Eukaryota</taxon>
        <taxon>Viridiplantae</taxon>
        <taxon>Streptophyta</taxon>
        <taxon>Embryophyta</taxon>
        <taxon>Tracheophyta</taxon>
        <taxon>Spermatophyta</taxon>
        <taxon>Magnoliopsida</taxon>
        <taxon>eudicotyledons</taxon>
        <taxon>Gunneridae</taxon>
        <taxon>Pentapetalae</taxon>
        <taxon>rosids</taxon>
        <taxon>fabids</taxon>
        <taxon>Rosales</taxon>
        <taxon>Moraceae</taxon>
        <taxon>Ficeae</taxon>
        <taxon>Ficus</taxon>
    </lineage>
</organism>
<dbReference type="PANTHER" id="PTHR48167:SF2">
    <property type="entry name" value="EXPRESSED PROTEIN"/>
    <property type="match status" value="1"/>
</dbReference>
<evidence type="ECO:0008006" key="3">
    <source>
        <dbReference type="Google" id="ProtNLM"/>
    </source>
</evidence>
<protein>
    <recommendedName>
        <fullName evidence="3">RRM domain-containing protein</fullName>
    </recommendedName>
</protein>
<dbReference type="Gene3D" id="3.30.70.330">
    <property type="match status" value="1"/>
</dbReference>